<feature type="region of interest" description="Disordered" evidence="1">
    <location>
        <begin position="76"/>
        <end position="107"/>
    </location>
</feature>
<name>A0AA40DQF5_9PEZI</name>
<dbReference type="EMBL" id="JAUKUA010000006">
    <property type="protein sequence ID" value="KAK0708273.1"/>
    <property type="molecule type" value="Genomic_DNA"/>
</dbReference>
<dbReference type="Gene3D" id="3.10.590.10">
    <property type="entry name" value="ph1033 like domains"/>
    <property type="match status" value="1"/>
</dbReference>
<reference evidence="3" key="1">
    <citation type="submission" date="2023-06" db="EMBL/GenBank/DDBJ databases">
        <title>Genome-scale phylogeny and comparative genomics of the fungal order Sordariales.</title>
        <authorList>
            <consortium name="Lawrence Berkeley National Laboratory"/>
            <person name="Hensen N."/>
            <person name="Bonometti L."/>
            <person name="Westerberg I."/>
            <person name="Brannstrom I.O."/>
            <person name="Guillou S."/>
            <person name="Cros-Aarteil S."/>
            <person name="Calhoun S."/>
            <person name="Haridas S."/>
            <person name="Kuo A."/>
            <person name="Mondo S."/>
            <person name="Pangilinan J."/>
            <person name="Riley R."/>
            <person name="Labutti K."/>
            <person name="Andreopoulos B."/>
            <person name="Lipzen A."/>
            <person name="Chen C."/>
            <person name="Yanf M."/>
            <person name="Daum C."/>
            <person name="Ng V."/>
            <person name="Clum A."/>
            <person name="Steindorff A."/>
            <person name="Ohm R."/>
            <person name="Martin F."/>
            <person name="Silar P."/>
            <person name="Natvig D."/>
            <person name="Lalanne C."/>
            <person name="Gautier V."/>
            <person name="Ament-Velasquez S.L."/>
            <person name="Kruys A."/>
            <person name="Hutchinson M.I."/>
            <person name="Powell A.J."/>
            <person name="Barry K."/>
            <person name="Miller A.N."/>
            <person name="Grigoriev I.V."/>
            <person name="Debuchy R."/>
            <person name="Gladieux P."/>
            <person name="Thoren M.H."/>
            <person name="Johannesson H."/>
        </authorList>
    </citation>
    <scope>NUCLEOTIDE SEQUENCE</scope>
    <source>
        <strain evidence="3">SMH4607-1</strain>
    </source>
</reference>
<evidence type="ECO:0000313" key="4">
    <source>
        <dbReference type="Proteomes" id="UP001172102"/>
    </source>
</evidence>
<feature type="region of interest" description="Disordered" evidence="1">
    <location>
        <begin position="213"/>
        <end position="232"/>
    </location>
</feature>
<dbReference type="CDD" id="cd21134">
    <property type="entry name" value="YTH"/>
    <property type="match status" value="1"/>
</dbReference>
<dbReference type="AlphaFoldDB" id="A0AA40DQF5"/>
<feature type="compositionally biased region" description="Polar residues" evidence="1">
    <location>
        <begin position="252"/>
        <end position="263"/>
    </location>
</feature>
<dbReference type="PANTHER" id="PTHR12357:SF3">
    <property type="entry name" value="YTH DOMAIN-CONTAINING PROTEIN 1"/>
    <property type="match status" value="1"/>
</dbReference>
<dbReference type="GO" id="GO:1990247">
    <property type="term" value="F:N6-methyladenosine-containing RNA reader activity"/>
    <property type="evidence" value="ECO:0007669"/>
    <property type="project" value="TreeGrafter"/>
</dbReference>
<dbReference type="Pfam" id="PF04146">
    <property type="entry name" value="YTH"/>
    <property type="match status" value="1"/>
</dbReference>
<comment type="caution">
    <text evidence="3">The sequence shown here is derived from an EMBL/GenBank/DDBJ whole genome shotgun (WGS) entry which is preliminary data.</text>
</comment>
<feature type="compositionally biased region" description="Basic and acidic residues" evidence="1">
    <location>
        <begin position="540"/>
        <end position="558"/>
    </location>
</feature>
<feature type="region of interest" description="Disordered" evidence="1">
    <location>
        <begin position="340"/>
        <end position="370"/>
    </location>
</feature>
<gene>
    <name evidence="3" type="ORF">B0H67DRAFT_589831</name>
</gene>
<accession>A0AA40DQF5</accession>
<protein>
    <submittedName>
        <fullName evidence="3">YT521-B-like domain-containing protein</fullName>
    </submittedName>
</protein>
<feature type="compositionally biased region" description="Low complexity" evidence="1">
    <location>
        <begin position="133"/>
        <end position="142"/>
    </location>
</feature>
<dbReference type="GO" id="GO:0003729">
    <property type="term" value="F:mRNA binding"/>
    <property type="evidence" value="ECO:0007669"/>
    <property type="project" value="TreeGrafter"/>
</dbReference>
<dbReference type="InterPro" id="IPR045168">
    <property type="entry name" value="YTH_prot"/>
</dbReference>
<dbReference type="GO" id="GO:0000398">
    <property type="term" value="P:mRNA splicing, via spliceosome"/>
    <property type="evidence" value="ECO:0007669"/>
    <property type="project" value="TreeGrafter"/>
</dbReference>
<feature type="compositionally biased region" description="Polar residues" evidence="1">
    <location>
        <begin position="286"/>
        <end position="295"/>
    </location>
</feature>
<feature type="region of interest" description="Disordered" evidence="1">
    <location>
        <begin position="490"/>
        <end position="653"/>
    </location>
</feature>
<feature type="compositionally biased region" description="Polar residues" evidence="1">
    <location>
        <begin position="361"/>
        <end position="370"/>
    </location>
</feature>
<dbReference type="Proteomes" id="UP001172102">
    <property type="component" value="Unassembled WGS sequence"/>
</dbReference>
<feature type="compositionally biased region" description="Basic and acidic residues" evidence="1">
    <location>
        <begin position="500"/>
        <end position="532"/>
    </location>
</feature>
<organism evidence="3 4">
    <name type="scientific">Lasiosphaeris hirsuta</name>
    <dbReference type="NCBI Taxonomy" id="260670"/>
    <lineage>
        <taxon>Eukaryota</taxon>
        <taxon>Fungi</taxon>
        <taxon>Dikarya</taxon>
        <taxon>Ascomycota</taxon>
        <taxon>Pezizomycotina</taxon>
        <taxon>Sordariomycetes</taxon>
        <taxon>Sordariomycetidae</taxon>
        <taxon>Sordariales</taxon>
        <taxon>Lasiosphaeriaceae</taxon>
        <taxon>Lasiosphaeris</taxon>
    </lineage>
</organism>
<proteinExistence type="predicted"/>
<evidence type="ECO:0000259" key="2">
    <source>
        <dbReference type="PROSITE" id="PS50882"/>
    </source>
</evidence>
<feature type="region of interest" description="Disordered" evidence="1">
    <location>
        <begin position="804"/>
        <end position="853"/>
    </location>
</feature>
<feature type="compositionally biased region" description="Polar residues" evidence="1">
    <location>
        <begin position="146"/>
        <end position="178"/>
    </location>
</feature>
<feature type="compositionally biased region" description="Basic and acidic residues" evidence="1">
    <location>
        <begin position="804"/>
        <end position="820"/>
    </location>
</feature>
<feature type="domain" description="YTH" evidence="2">
    <location>
        <begin position="655"/>
        <end position="789"/>
    </location>
</feature>
<keyword evidence="4" id="KW-1185">Reference proteome</keyword>
<dbReference type="PROSITE" id="PS50882">
    <property type="entry name" value="YTH"/>
    <property type="match status" value="1"/>
</dbReference>
<feature type="compositionally biased region" description="Basic and acidic residues" evidence="1">
    <location>
        <begin position="307"/>
        <end position="325"/>
    </location>
</feature>
<feature type="region of interest" description="Disordered" evidence="1">
    <location>
        <begin position="239"/>
        <end position="325"/>
    </location>
</feature>
<feature type="compositionally biased region" description="Polar residues" evidence="1">
    <location>
        <begin position="213"/>
        <end position="227"/>
    </location>
</feature>
<evidence type="ECO:0000256" key="1">
    <source>
        <dbReference type="SAM" id="MobiDB-lite"/>
    </source>
</evidence>
<evidence type="ECO:0000313" key="3">
    <source>
        <dbReference type="EMBL" id="KAK0708273.1"/>
    </source>
</evidence>
<dbReference type="InterPro" id="IPR007275">
    <property type="entry name" value="YTH_domain"/>
</dbReference>
<feature type="compositionally biased region" description="Basic and acidic residues" evidence="1">
    <location>
        <begin position="606"/>
        <end position="635"/>
    </location>
</feature>
<feature type="region of interest" description="Disordered" evidence="1">
    <location>
        <begin position="127"/>
        <end position="178"/>
    </location>
</feature>
<sequence length="853" mass="94974">MWPWNGPNGAGPDDLFLSNGHLPFEYQNGYPTLEPAFASFDTYDPRQPIQHFQPVQPVQPVQHLQHIQQFQPFQHLEDDQPPLTGWNGESSAPNNSSGGHSLIGMSSSANTTKLGLDARAAELKEKLLRNRSSRSQARTSTAEIASESTNTQSSDPVRNVPASSTSGAPTPNMMKPSTSAQFVPHAVPRKPSQMSVPADANDIADLITSISSNHNASNHKTGSNNPAQPGDSAANIQIKQQVKQHGKQQVKPTNLNTNNSPNETTLPTPISPPLTNPIQALMVPKQQYQQETKAPTQPLPRPFRMPMHRDKTGSTEEGEVKIESTKREALVLSDRSTIPAQNQASAPTGNIPDTTAKDVAPSTSLQKPVNGQQTTAVDQMMNGAAQDANRLGSGSGPTASSTALARLTETDPDLKDWLVLTNYYNVESRNRKLERHRKGLALAAEKERIEAEQRKLIEEEEIESMGFRRSTMGQVTGAVSSATPMGNIVATSLASNPKPHHQESRKPTLTKREFDDEEDVPARVDKAARVEGLELQSRNIETRSGRERDDHQESLSDHRFKRSGSRLASRSRDPSPRRYPHPPSSPRRNYRRSPPPRPRGYSPHRPPPESHRRSDYNEYDDHGRRNNEPRGELAQRDAGQYGHPKHINPSKQGDTRFFIVKSFNEENVYACMEDGVWVTQAQNGEVLASAFAECKDVILFFSINKSRAFQGYARMSSAPSPETSRPRWMSGINWNTSDPFRVQWLSKTSVEFRHVGHLKNSFNEHMPVLVGKDGQEIEEGCGHALAREMKAFAEDNDDRFHDTYRGRARGEYGGRRDSDVRSPSCNGRYIKREEGVDGGRDRGRERERGKGRW</sequence>
<feature type="compositionally biased region" description="Polar residues" evidence="1">
    <location>
        <begin position="340"/>
        <end position="353"/>
    </location>
</feature>
<dbReference type="PANTHER" id="PTHR12357">
    <property type="entry name" value="YTH YT521-B HOMOLOGY DOMAIN-CONTAINING"/>
    <property type="match status" value="1"/>
</dbReference>
<feature type="compositionally biased region" description="Polar residues" evidence="1">
    <location>
        <begin position="87"/>
        <end position="107"/>
    </location>
</feature>
<feature type="compositionally biased region" description="Basic and acidic residues" evidence="1">
    <location>
        <begin position="830"/>
        <end position="853"/>
    </location>
</feature>
<dbReference type="GO" id="GO:0005654">
    <property type="term" value="C:nucleoplasm"/>
    <property type="evidence" value="ECO:0007669"/>
    <property type="project" value="TreeGrafter"/>
</dbReference>
<dbReference type="GO" id="GO:0000381">
    <property type="term" value="P:regulation of alternative mRNA splicing, via spliceosome"/>
    <property type="evidence" value="ECO:0007669"/>
    <property type="project" value="TreeGrafter"/>
</dbReference>